<evidence type="ECO:0000313" key="2">
    <source>
        <dbReference type="Proteomes" id="UP000008711"/>
    </source>
</evidence>
<proteinExistence type="predicted"/>
<reference evidence="1 2" key="1">
    <citation type="journal article" date="2007" name="Nature">
        <title>Evolution of genes and genomes on the Drosophila phylogeny.</title>
        <authorList>
            <consortium name="Drosophila 12 Genomes Consortium"/>
            <person name="Clark A.G."/>
            <person name="Eisen M.B."/>
            <person name="Smith D.R."/>
            <person name="Bergman C.M."/>
            <person name="Oliver B."/>
            <person name="Markow T.A."/>
            <person name="Kaufman T.C."/>
            <person name="Kellis M."/>
            <person name="Gelbart W."/>
            <person name="Iyer V.N."/>
            <person name="Pollard D.A."/>
            <person name="Sackton T.B."/>
            <person name="Larracuente A.M."/>
            <person name="Singh N.D."/>
            <person name="Abad J.P."/>
            <person name="Abt D.N."/>
            <person name="Adryan B."/>
            <person name="Aguade M."/>
            <person name="Akashi H."/>
            <person name="Anderson W.W."/>
            <person name="Aquadro C.F."/>
            <person name="Ardell D.H."/>
            <person name="Arguello R."/>
            <person name="Artieri C.G."/>
            <person name="Barbash D.A."/>
            <person name="Barker D."/>
            <person name="Barsanti P."/>
            <person name="Batterham P."/>
            <person name="Batzoglou S."/>
            <person name="Begun D."/>
            <person name="Bhutkar A."/>
            <person name="Blanco E."/>
            <person name="Bosak S.A."/>
            <person name="Bradley R.K."/>
            <person name="Brand A.D."/>
            <person name="Brent M.R."/>
            <person name="Brooks A.N."/>
            <person name="Brown R.H."/>
            <person name="Butlin R.K."/>
            <person name="Caggese C."/>
            <person name="Calvi B.R."/>
            <person name="Bernardo de Carvalho A."/>
            <person name="Caspi A."/>
            <person name="Castrezana S."/>
            <person name="Celniker S.E."/>
            <person name="Chang J.L."/>
            <person name="Chapple C."/>
            <person name="Chatterji S."/>
            <person name="Chinwalla A."/>
            <person name="Civetta A."/>
            <person name="Clifton S.W."/>
            <person name="Comeron J.M."/>
            <person name="Costello J.C."/>
            <person name="Coyne J.A."/>
            <person name="Daub J."/>
            <person name="David R.G."/>
            <person name="Delcher A.L."/>
            <person name="Delehaunty K."/>
            <person name="Do C.B."/>
            <person name="Ebling H."/>
            <person name="Edwards K."/>
            <person name="Eickbush T."/>
            <person name="Evans J.D."/>
            <person name="Filipski A."/>
            <person name="Findeiss S."/>
            <person name="Freyhult E."/>
            <person name="Fulton L."/>
            <person name="Fulton R."/>
            <person name="Garcia A.C."/>
            <person name="Gardiner A."/>
            <person name="Garfield D.A."/>
            <person name="Garvin B.E."/>
            <person name="Gibson G."/>
            <person name="Gilbert D."/>
            <person name="Gnerre S."/>
            <person name="Godfrey J."/>
            <person name="Good R."/>
            <person name="Gotea V."/>
            <person name="Gravely B."/>
            <person name="Greenberg A.J."/>
            <person name="Griffiths-Jones S."/>
            <person name="Gross S."/>
            <person name="Guigo R."/>
            <person name="Gustafson E.A."/>
            <person name="Haerty W."/>
            <person name="Hahn M.W."/>
            <person name="Halligan D.L."/>
            <person name="Halpern A.L."/>
            <person name="Halter G.M."/>
            <person name="Han M.V."/>
            <person name="Heger A."/>
            <person name="Hillier L."/>
            <person name="Hinrichs A.S."/>
            <person name="Holmes I."/>
            <person name="Hoskins R.A."/>
            <person name="Hubisz M.J."/>
            <person name="Hultmark D."/>
            <person name="Huntley M.A."/>
            <person name="Jaffe D.B."/>
            <person name="Jagadeeshan S."/>
            <person name="Jeck W.R."/>
            <person name="Johnson J."/>
            <person name="Jones C.D."/>
            <person name="Jordan W.C."/>
            <person name="Karpen G.H."/>
            <person name="Kataoka E."/>
            <person name="Keightley P.D."/>
            <person name="Kheradpour P."/>
            <person name="Kirkness E.F."/>
            <person name="Koerich L.B."/>
            <person name="Kristiansen K."/>
            <person name="Kudrna D."/>
            <person name="Kulathinal R.J."/>
            <person name="Kumar S."/>
            <person name="Kwok R."/>
            <person name="Lander E."/>
            <person name="Langley C.H."/>
            <person name="Lapoint R."/>
            <person name="Lazzaro B.P."/>
            <person name="Lee S.J."/>
            <person name="Levesque L."/>
            <person name="Li R."/>
            <person name="Lin C.F."/>
            <person name="Lin M.F."/>
            <person name="Lindblad-Toh K."/>
            <person name="Llopart A."/>
            <person name="Long M."/>
            <person name="Low L."/>
            <person name="Lozovsky E."/>
            <person name="Lu J."/>
            <person name="Luo M."/>
            <person name="Machado C.A."/>
            <person name="Makalowski W."/>
            <person name="Marzo M."/>
            <person name="Matsuda M."/>
            <person name="Matzkin L."/>
            <person name="McAllister B."/>
            <person name="McBride C.S."/>
            <person name="McKernan B."/>
            <person name="McKernan K."/>
            <person name="Mendez-Lago M."/>
            <person name="Minx P."/>
            <person name="Mollenhauer M.U."/>
            <person name="Montooth K."/>
            <person name="Mount S.M."/>
            <person name="Mu X."/>
            <person name="Myers E."/>
            <person name="Negre B."/>
            <person name="Newfeld S."/>
            <person name="Nielsen R."/>
            <person name="Noor M.A."/>
            <person name="O'Grady P."/>
            <person name="Pachter L."/>
            <person name="Papaceit M."/>
            <person name="Parisi M.J."/>
            <person name="Parisi M."/>
            <person name="Parts L."/>
            <person name="Pedersen J.S."/>
            <person name="Pesole G."/>
            <person name="Phillippy A.M."/>
            <person name="Ponting C.P."/>
            <person name="Pop M."/>
            <person name="Porcelli D."/>
            <person name="Powell J.R."/>
            <person name="Prohaska S."/>
            <person name="Pruitt K."/>
            <person name="Puig M."/>
            <person name="Quesneville H."/>
            <person name="Ram K.R."/>
            <person name="Rand D."/>
            <person name="Rasmussen M.D."/>
            <person name="Reed L.K."/>
            <person name="Reenan R."/>
            <person name="Reily A."/>
            <person name="Remington K.A."/>
            <person name="Rieger T.T."/>
            <person name="Ritchie M.G."/>
            <person name="Robin C."/>
            <person name="Rogers Y.H."/>
            <person name="Rohde C."/>
            <person name="Rozas J."/>
            <person name="Rubenfield M.J."/>
            <person name="Ruiz A."/>
            <person name="Russo S."/>
            <person name="Salzberg S.L."/>
            <person name="Sanchez-Gracia A."/>
            <person name="Saranga D.J."/>
            <person name="Sato H."/>
            <person name="Schaeffer S.W."/>
            <person name="Schatz M.C."/>
            <person name="Schlenke T."/>
            <person name="Schwartz R."/>
            <person name="Segarra C."/>
            <person name="Singh R.S."/>
            <person name="Sirot L."/>
            <person name="Sirota M."/>
            <person name="Sisneros N.B."/>
            <person name="Smith C.D."/>
            <person name="Smith T.F."/>
            <person name="Spieth J."/>
            <person name="Stage D.E."/>
            <person name="Stark A."/>
            <person name="Stephan W."/>
            <person name="Strausberg R.L."/>
            <person name="Strempel S."/>
            <person name="Sturgill D."/>
            <person name="Sutton G."/>
            <person name="Sutton G.G."/>
            <person name="Tao W."/>
            <person name="Teichmann S."/>
            <person name="Tobari Y.N."/>
            <person name="Tomimura Y."/>
            <person name="Tsolas J.M."/>
            <person name="Valente V.L."/>
            <person name="Venter E."/>
            <person name="Venter J.C."/>
            <person name="Vicario S."/>
            <person name="Vieira F.G."/>
            <person name="Vilella A.J."/>
            <person name="Villasante A."/>
            <person name="Walenz B."/>
            <person name="Wang J."/>
            <person name="Wasserman M."/>
            <person name="Watts T."/>
            <person name="Wilson D."/>
            <person name="Wilson R.K."/>
            <person name="Wing R.A."/>
            <person name="Wolfner M.F."/>
            <person name="Wong A."/>
            <person name="Wong G.K."/>
            <person name="Wu C.I."/>
            <person name="Wu G."/>
            <person name="Yamamoto D."/>
            <person name="Yang H.P."/>
            <person name="Yang S.P."/>
            <person name="Yorke J.A."/>
            <person name="Yoshida K."/>
            <person name="Zdobnov E."/>
            <person name="Zhang P."/>
            <person name="Zhang Y."/>
            <person name="Zimin A.V."/>
            <person name="Baldwin J."/>
            <person name="Abdouelleil A."/>
            <person name="Abdulkadir J."/>
            <person name="Abebe A."/>
            <person name="Abera B."/>
            <person name="Abreu J."/>
            <person name="Acer S.C."/>
            <person name="Aftuck L."/>
            <person name="Alexander A."/>
            <person name="An P."/>
            <person name="Anderson E."/>
            <person name="Anderson S."/>
            <person name="Arachi H."/>
            <person name="Azer M."/>
            <person name="Bachantsang P."/>
            <person name="Barry A."/>
            <person name="Bayul T."/>
            <person name="Berlin A."/>
            <person name="Bessette D."/>
            <person name="Bloom T."/>
            <person name="Blye J."/>
            <person name="Boguslavskiy L."/>
            <person name="Bonnet C."/>
            <person name="Boukhgalter B."/>
            <person name="Bourzgui I."/>
            <person name="Brown A."/>
            <person name="Cahill P."/>
            <person name="Channer S."/>
            <person name="Cheshatsang Y."/>
            <person name="Chuda L."/>
            <person name="Citroen M."/>
            <person name="Collymore A."/>
            <person name="Cooke P."/>
            <person name="Costello M."/>
            <person name="D'Aco K."/>
            <person name="Daza R."/>
            <person name="De Haan G."/>
            <person name="DeGray S."/>
            <person name="DeMaso C."/>
            <person name="Dhargay N."/>
            <person name="Dooley K."/>
            <person name="Dooley E."/>
            <person name="Doricent M."/>
            <person name="Dorje P."/>
            <person name="Dorjee K."/>
            <person name="Dupes A."/>
            <person name="Elong R."/>
            <person name="Falk J."/>
            <person name="Farina A."/>
            <person name="Faro S."/>
            <person name="Ferguson D."/>
            <person name="Fisher S."/>
            <person name="Foley C.D."/>
            <person name="Franke A."/>
            <person name="Friedrich D."/>
            <person name="Gadbois L."/>
            <person name="Gearin G."/>
            <person name="Gearin C.R."/>
            <person name="Giannoukos G."/>
            <person name="Goode T."/>
            <person name="Graham J."/>
            <person name="Grandbois E."/>
            <person name="Grewal S."/>
            <person name="Gyaltsen K."/>
            <person name="Hafez N."/>
            <person name="Hagos B."/>
            <person name="Hall J."/>
            <person name="Henson C."/>
            <person name="Hollinger A."/>
            <person name="Honan T."/>
            <person name="Huard M.D."/>
            <person name="Hughes L."/>
            <person name="Hurhula B."/>
            <person name="Husby M.E."/>
            <person name="Kamat A."/>
            <person name="Kanga B."/>
            <person name="Kashin S."/>
            <person name="Khazanovich D."/>
            <person name="Kisner P."/>
            <person name="Lance K."/>
            <person name="Lara M."/>
            <person name="Lee W."/>
            <person name="Lennon N."/>
            <person name="Letendre F."/>
            <person name="LeVine R."/>
            <person name="Lipovsky A."/>
            <person name="Liu X."/>
            <person name="Liu J."/>
            <person name="Liu S."/>
            <person name="Lokyitsang T."/>
            <person name="Lokyitsang Y."/>
            <person name="Lubonja R."/>
            <person name="Lui A."/>
            <person name="MacDonald P."/>
            <person name="Magnisalis V."/>
            <person name="Maru K."/>
            <person name="Matthews C."/>
            <person name="McCusker W."/>
            <person name="McDonough S."/>
            <person name="Mehta T."/>
            <person name="Meldrim J."/>
            <person name="Meneus L."/>
            <person name="Mihai O."/>
            <person name="Mihalev A."/>
            <person name="Mihova T."/>
            <person name="Mittelman R."/>
            <person name="Mlenga V."/>
            <person name="Montmayeur A."/>
            <person name="Mulrain L."/>
            <person name="Navidi A."/>
            <person name="Naylor J."/>
            <person name="Negash T."/>
            <person name="Nguyen T."/>
            <person name="Nguyen N."/>
            <person name="Nicol R."/>
            <person name="Norbu C."/>
            <person name="Norbu N."/>
            <person name="Novod N."/>
            <person name="O'Neill B."/>
            <person name="Osman S."/>
            <person name="Markiewicz E."/>
            <person name="Oyono O.L."/>
            <person name="Patti C."/>
            <person name="Phunkhang P."/>
            <person name="Pierre F."/>
            <person name="Priest M."/>
            <person name="Raghuraman S."/>
            <person name="Rege F."/>
            <person name="Reyes R."/>
            <person name="Rise C."/>
            <person name="Rogov P."/>
            <person name="Ross K."/>
            <person name="Ryan E."/>
            <person name="Settipalli S."/>
            <person name="Shea T."/>
            <person name="Sherpa N."/>
            <person name="Shi L."/>
            <person name="Shih D."/>
            <person name="Sparrow T."/>
            <person name="Spaulding J."/>
            <person name="Stalker J."/>
            <person name="Stange-Thomann N."/>
            <person name="Stavropoulos S."/>
            <person name="Stone C."/>
            <person name="Strader C."/>
            <person name="Tesfaye S."/>
            <person name="Thomson T."/>
            <person name="Thoulutsang Y."/>
            <person name="Thoulutsang D."/>
            <person name="Topham K."/>
            <person name="Topping I."/>
            <person name="Tsamla T."/>
            <person name="Vassiliev H."/>
            <person name="Vo A."/>
            <person name="Wangchuk T."/>
            <person name="Wangdi T."/>
            <person name="Weiand M."/>
            <person name="Wilkinson J."/>
            <person name="Wilson A."/>
            <person name="Yadav S."/>
            <person name="Young G."/>
            <person name="Yu Q."/>
            <person name="Zembek L."/>
            <person name="Zhong D."/>
            <person name="Zimmer A."/>
            <person name="Zwirko Z."/>
            <person name="Jaffe D.B."/>
            <person name="Alvarez P."/>
            <person name="Brockman W."/>
            <person name="Butler J."/>
            <person name="Chin C."/>
            <person name="Gnerre S."/>
            <person name="Grabherr M."/>
            <person name="Kleber M."/>
            <person name="Mauceli E."/>
            <person name="MacCallum I."/>
        </authorList>
    </citation>
    <scope>NUCLEOTIDE SEQUENCE [LARGE SCALE GENOMIC DNA]</scope>
    <source>
        <strain evidence="1 2">TSC#14021-0224.01</strain>
    </source>
</reference>
<sequence>MHTPIWPAYKLSWNEPTHGCGAVRVEVVNAAKSSSRQHMNLFAKIIVLLFTLEAVSALEANLTSWRHHRRQKRFLIYQNGGVIKFVSGCAFPVPFMEKKAWRQLIWLMNFHYQFNEPQTPIYWWKLWDSSRNLKGPLSQPAAPSVPARLLVDEPQLLLFKFAEAYMNQLAQNGSACLERLICENGQVDEHSGLYAQLLHRLLRPHRTLDGKYLDAFRMGRHGVDCRKSFPEAHHCVLDDYIHLHERGPEQSFL</sequence>
<dbReference type="InterPro" id="IPR006631">
    <property type="entry name" value="DM4_12"/>
</dbReference>
<dbReference type="HOGENOM" id="CLU_053597_0_0_1"/>
<dbReference type="OrthoDB" id="6358587at2759"/>
<dbReference type="PhylomeDB" id="B3NK66"/>
<dbReference type="EMBL" id="CH954179">
    <property type="protein sequence ID" value="EDV55275.1"/>
    <property type="molecule type" value="Genomic_DNA"/>
</dbReference>
<reference evidence="1 2" key="2">
    <citation type="journal article" date="2008" name="Bioinformatics">
        <title>Assembly reconciliation.</title>
        <authorList>
            <person name="Zimin A.V."/>
            <person name="Smith D.R."/>
            <person name="Sutton G."/>
            <person name="Yorke J.A."/>
        </authorList>
    </citation>
    <scope>NUCLEOTIDE SEQUENCE [LARGE SCALE GENOMIC DNA]</scope>
    <source>
        <strain evidence="1 2">TSC#14021-0224.01</strain>
    </source>
</reference>
<dbReference type="Pfam" id="PF07841">
    <property type="entry name" value="DM4_12"/>
    <property type="match status" value="1"/>
</dbReference>
<protein>
    <submittedName>
        <fullName evidence="1">Uncharacterized protein</fullName>
    </submittedName>
</protein>
<dbReference type="AlphaFoldDB" id="B3NK66"/>
<dbReference type="OMA" id="PIYWWKL"/>
<dbReference type="KEGG" id="der:6547270"/>
<name>B3NK66_DROER</name>
<accession>B3NK66</accession>
<dbReference type="PANTHER" id="PTHR21398">
    <property type="entry name" value="AGAP007094-PA"/>
    <property type="match status" value="1"/>
</dbReference>
<gene>
    <name evidence="1" type="primary">Dere\GG20881</name>
    <name evidence="1" type="synonym">dere_GLEANR_5640</name>
    <name evidence="1" type="synonym">GG20881</name>
    <name evidence="1" type="ORF">Dere_GG20881</name>
</gene>
<dbReference type="Proteomes" id="UP000008711">
    <property type="component" value="Unassembled WGS sequence"/>
</dbReference>
<organism evidence="1 2">
    <name type="scientific">Drosophila erecta</name>
    <name type="common">Fruit fly</name>
    <dbReference type="NCBI Taxonomy" id="7220"/>
    <lineage>
        <taxon>Eukaryota</taxon>
        <taxon>Metazoa</taxon>
        <taxon>Ecdysozoa</taxon>
        <taxon>Arthropoda</taxon>
        <taxon>Hexapoda</taxon>
        <taxon>Insecta</taxon>
        <taxon>Pterygota</taxon>
        <taxon>Neoptera</taxon>
        <taxon>Endopterygota</taxon>
        <taxon>Diptera</taxon>
        <taxon>Brachycera</taxon>
        <taxon>Muscomorpha</taxon>
        <taxon>Ephydroidea</taxon>
        <taxon>Drosophilidae</taxon>
        <taxon>Drosophila</taxon>
        <taxon>Sophophora</taxon>
    </lineage>
</organism>
<keyword evidence="2" id="KW-1185">Reference proteome</keyword>
<evidence type="ECO:0000313" key="1">
    <source>
        <dbReference type="EMBL" id="EDV55275.1"/>
    </source>
</evidence>
<dbReference type="eggNOG" id="ENOG502S9JV">
    <property type="taxonomic scope" value="Eukaryota"/>
</dbReference>
<dbReference type="PANTHER" id="PTHR21398:SF11">
    <property type="entry name" value="HDC15381-RELATED"/>
    <property type="match status" value="1"/>
</dbReference>
<dbReference type="SMART" id="SM00718">
    <property type="entry name" value="DM4_12"/>
    <property type="match status" value="1"/>
</dbReference>